<name>A0A7J7J4T4_BUGNE</name>
<dbReference type="PANTHER" id="PTHR45913:SF19">
    <property type="entry name" value="LOW QUALITY PROTEIN: ZINC FINGER BED DOMAIN-CONTAINING PROTEIN 5-LIKE"/>
    <property type="match status" value="1"/>
</dbReference>
<dbReference type="EMBL" id="VXIV02003153">
    <property type="protein sequence ID" value="KAF6020681.1"/>
    <property type="molecule type" value="Genomic_DNA"/>
</dbReference>
<protein>
    <recommendedName>
        <fullName evidence="3">DUF4371 domain-containing protein</fullName>
    </recommendedName>
</protein>
<organism evidence="1 2">
    <name type="scientific">Bugula neritina</name>
    <name type="common">Brown bryozoan</name>
    <name type="synonym">Sertularia neritina</name>
    <dbReference type="NCBI Taxonomy" id="10212"/>
    <lineage>
        <taxon>Eukaryota</taxon>
        <taxon>Metazoa</taxon>
        <taxon>Spiralia</taxon>
        <taxon>Lophotrochozoa</taxon>
        <taxon>Bryozoa</taxon>
        <taxon>Gymnolaemata</taxon>
        <taxon>Cheilostomatida</taxon>
        <taxon>Flustrina</taxon>
        <taxon>Buguloidea</taxon>
        <taxon>Bugulidae</taxon>
        <taxon>Bugula</taxon>
    </lineage>
</organism>
<gene>
    <name evidence="1" type="ORF">EB796_021021</name>
</gene>
<accession>A0A7J7J4T4</accession>
<dbReference type="OrthoDB" id="6627600at2759"/>
<proteinExistence type="predicted"/>
<reference evidence="1" key="1">
    <citation type="submission" date="2020-06" db="EMBL/GenBank/DDBJ databases">
        <title>Draft genome of Bugula neritina, a colonial animal packing powerful symbionts and potential medicines.</title>
        <authorList>
            <person name="Rayko M."/>
        </authorList>
    </citation>
    <scope>NUCLEOTIDE SEQUENCE [LARGE SCALE GENOMIC DNA]</scope>
    <source>
        <strain evidence="1">Kwan_BN1</strain>
    </source>
</reference>
<dbReference type="PANTHER" id="PTHR45913">
    <property type="entry name" value="EPM2A-INTERACTING PROTEIN 1"/>
    <property type="match status" value="1"/>
</dbReference>
<evidence type="ECO:0000313" key="2">
    <source>
        <dbReference type="Proteomes" id="UP000593567"/>
    </source>
</evidence>
<dbReference type="Proteomes" id="UP000593567">
    <property type="component" value="Unassembled WGS sequence"/>
</dbReference>
<dbReference type="AlphaFoldDB" id="A0A7J7J4T4"/>
<evidence type="ECO:0008006" key="3">
    <source>
        <dbReference type="Google" id="ProtNLM"/>
    </source>
</evidence>
<evidence type="ECO:0000313" key="1">
    <source>
        <dbReference type="EMBL" id="KAF6020681.1"/>
    </source>
</evidence>
<sequence length="136" mass="15703">MSLSNNTVKRHIDDFAADIEEKIKESPFSIQLANISQLLVYSMYVHDKSIEEEFMFCQPLLTTTSAVDVMQLVDQHFEKSSLMWKNVTSVCTDAAPAMLGSRSGFVQLARKENPDMEDVHCFIMVRHLLHEHYHRQ</sequence>
<keyword evidence="2" id="KW-1185">Reference proteome</keyword>
<comment type="caution">
    <text evidence="1">The sequence shown here is derived from an EMBL/GenBank/DDBJ whole genome shotgun (WGS) entry which is preliminary data.</text>
</comment>